<gene>
    <name evidence="2" type="ORF">H9908_05010</name>
</gene>
<comment type="caution">
    <text evidence="2">The sequence shown here is derived from an EMBL/GenBank/DDBJ whole genome shotgun (WGS) entry which is preliminary data.</text>
</comment>
<organism evidence="2 3">
    <name type="scientific">Candidatus Rothia avistercoris</name>
    <dbReference type="NCBI Taxonomy" id="2840479"/>
    <lineage>
        <taxon>Bacteria</taxon>
        <taxon>Bacillati</taxon>
        <taxon>Actinomycetota</taxon>
        <taxon>Actinomycetes</taxon>
        <taxon>Micrococcales</taxon>
        <taxon>Micrococcaceae</taxon>
        <taxon>Rothia</taxon>
    </lineage>
</organism>
<dbReference type="InterPro" id="IPR047650">
    <property type="entry name" value="Transpos_IS110"/>
</dbReference>
<evidence type="ECO:0000313" key="2">
    <source>
        <dbReference type="EMBL" id="HJD51207.1"/>
    </source>
</evidence>
<dbReference type="PANTHER" id="PTHR33055:SF3">
    <property type="entry name" value="PUTATIVE TRANSPOSASE FOR IS117-RELATED"/>
    <property type="match status" value="1"/>
</dbReference>
<accession>A0A9D2UF22</accession>
<dbReference type="GO" id="GO:0004803">
    <property type="term" value="F:transposase activity"/>
    <property type="evidence" value="ECO:0007669"/>
    <property type="project" value="InterPro"/>
</dbReference>
<dbReference type="GO" id="GO:0003677">
    <property type="term" value="F:DNA binding"/>
    <property type="evidence" value="ECO:0007669"/>
    <property type="project" value="InterPro"/>
</dbReference>
<reference evidence="2" key="2">
    <citation type="submission" date="2021-04" db="EMBL/GenBank/DDBJ databases">
        <authorList>
            <person name="Gilroy R."/>
        </authorList>
    </citation>
    <scope>NUCLEOTIDE SEQUENCE</scope>
    <source>
        <strain evidence="2">ChiHjej10B9-4811</strain>
    </source>
</reference>
<dbReference type="PANTHER" id="PTHR33055">
    <property type="entry name" value="TRANSPOSASE FOR INSERTION SEQUENCE ELEMENT IS1111A"/>
    <property type="match status" value="1"/>
</dbReference>
<name>A0A9D2UF22_9MICC</name>
<reference evidence="2" key="1">
    <citation type="journal article" date="2021" name="PeerJ">
        <title>Extensive microbial diversity within the chicken gut microbiome revealed by metagenomics and culture.</title>
        <authorList>
            <person name="Gilroy R."/>
            <person name="Ravi A."/>
            <person name="Getino M."/>
            <person name="Pursley I."/>
            <person name="Horton D.L."/>
            <person name="Alikhan N.F."/>
            <person name="Baker D."/>
            <person name="Gharbi K."/>
            <person name="Hall N."/>
            <person name="Watson M."/>
            <person name="Adriaenssens E.M."/>
            <person name="Foster-Nyarko E."/>
            <person name="Jarju S."/>
            <person name="Secka A."/>
            <person name="Antonio M."/>
            <person name="Oren A."/>
            <person name="Chaudhuri R.R."/>
            <person name="La Ragione R."/>
            <person name="Hildebrand F."/>
            <person name="Pallen M.J."/>
        </authorList>
    </citation>
    <scope>NUCLEOTIDE SEQUENCE</scope>
    <source>
        <strain evidence="2">ChiHjej10B9-4811</strain>
    </source>
</reference>
<sequence>MTENLTIYLGLDVGKTNHHSTALTSNGKKIWDKPLPQSEPKIRELLTKLSTQGTVLLVVDQPKTIGALPIAIAQNIGIQVAYLPGLTMRRVSDLHPGEAKTDARDAFIIAETARTMPHTLHGITVADETTSELSMLCGFDDDLAAQATAVSNRLRGFLTQIHPHLERVLGPRLSHQAVLGLLKKYPAPAELHFAGRTKVRNLLKKKAPRLAPKLTEEIFQALDEQTVIVAGTASASQIISSLAAQLELILAQRSEAEQQILDLVEAHPLSAV</sequence>
<evidence type="ECO:0000313" key="3">
    <source>
        <dbReference type="Proteomes" id="UP000823908"/>
    </source>
</evidence>
<dbReference type="EMBL" id="DWUS01000116">
    <property type="protein sequence ID" value="HJD51207.1"/>
    <property type="molecule type" value="Genomic_DNA"/>
</dbReference>
<protein>
    <submittedName>
        <fullName evidence="2">IS110 family transposase</fullName>
    </submittedName>
</protein>
<proteinExistence type="predicted"/>
<feature type="domain" description="Transposase IS110-like N-terminal" evidence="1">
    <location>
        <begin position="9"/>
        <end position="163"/>
    </location>
</feature>
<dbReference type="Proteomes" id="UP000823908">
    <property type="component" value="Unassembled WGS sequence"/>
</dbReference>
<dbReference type="Pfam" id="PF01548">
    <property type="entry name" value="DEDD_Tnp_IS110"/>
    <property type="match status" value="1"/>
</dbReference>
<dbReference type="InterPro" id="IPR002525">
    <property type="entry name" value="Transp_IS110-like_N"/>
</dbReference>
<evidence type="ECO:0000259" key="1">
    <source>
        <dbReference type="Pfam" id="PF01548"/>
    </source>
</evidence>
<dbReference type="GO" id="GO:0006313">
    <property type="term" value="P:DNA transposition"/>
    <property type="evidence" value="ECO:0007669"/>
    <property type="project" value="InterPro"/>
</dbReference>
<feature type="non-terminal residue" evidence="2">
    <location>
        <position position="272"/>
    </location>
</feature>
<dbReference type="AlphaFoldDB" id="A0A9D2UF22"/>